<dbReference type="RefSeq" id="WP_238193220.1">
    <property type="nucleotide sequence ID" value="NZ_BPQJ01000049.1"/>
</dbReference>
<reference evidence="2" key="2">
    <citation type="submission" date="2021-08" db="EMBL/GenBank/DDBJ databases">
        <authorList>
            <person name="Tani A."/>
            <person name="Ola A."/>
            <person name="Ogura Y."/>
            <person name="Katsura K."/>
            <person name="Hayashi T."/>
        </authorList>
    </citation>
    <scope>NUCLEOTIDE SEQUENCE</scope>
    <source>
        <strain evidence="2">JCM 32048</strain>
    </source>
</reference>
<feature type="region of interest" description="Disordered" evidence="1">
    <location>
        <begin position="37"/>
        <end position="76"/>
    </location>
</feature>
<keyword evidence="3" id="KW-1185">Reference proteome</keyword>
<feature type="compositionally biased region" description="Low complexity" evidence="1">
    <location>
        <begin position="43"/>
        <end position="55"/>
    </location>
</feature>
<name>A0AA37HHV9_9HYPH</name>
<accession>A0AA37HHV9</accession>
<dbReference type="EMBL" id="BPQJ01000049">
    <property type="protein sequence ID" value="GJD65869.1"/>
    <property type="molecule type" value="Genomic_DNA"/>
</dbReference>
<evidence type="ECO:0000256" key="1">
    <source>
        <dbReference type="SAM" id="MobiDB-lite"/>
    </source>
</evidence>
<sequence length="182" mass="18996">MLLDASDLVGGYASAGPIVKGVTLRADVGEIVTIIGPNGAGESTPSSSSPACSSPRGGHRPARRADLAGRSPGPAFVPQERNVFERNVFASLTVAENLDMGCLFERHETKEGARPMNDWLDPLTGVAETLVRDARPEAAFAAVEAALQSLVGHRLFTVLLGRTDDAAGHPVPHPPTGGVMPR</sequence>
<gene>
    <name evidence="2" type="ORF">MPEAHAMD_6065</name>
</gene>
<organism evidence="2 3">
    <name type="scientific">Methylobacterium frigidaeris</name>
    <dbReference type="NCBI Taxonomy" id="2038277"/>
    <lineage>
        <taxon>Bacteria</taxon>
        <taxon>Pseudomonadati</taxon>
        <taxon>Pseudomonadota</taxon>
        <taxon>Alphaproteobacteria</taxon>
        <taxon>Hyphomicrobiales</taxon>
        <taxon>Methylobacteriaceae</taxon>
        <taxon>Methylobacterium</taxon>
    </lineage>
</organism>
<proteinExistence type="predicted"/>
<dbReference type="Gene3D" id="3.40.50.300">
    <property type="entry name" value="P-loop containing nucleotide triphosphate hydrolases"/>
    <property type="match status" value="1"/>
</dbReference>
<protein>
    <recommendedName>
        <fullName evidence="4">ABC transporter domain-containing protein</fullName>
    </recommendedName>
</protein>
<comment type="caution">
    <text evidence="2">The sequence shown here is derived from an EMBL/GenBank/DDBJ whole genome shotgun (WGS) entry which is preliminary data.</text>
</comment>
<dbReference type="Proteomes" id="UP001055286">
    <property type="component" value="Unassembled WGS sequence"/>
</dbReference>
<evidence type="ECO:0000313" key="3">
    <source>
        <dbReference type="Proteomes" id="UP001055286"/>
    </source>
</evidence>
<reference evidence="2" key="1">
    <citation type="journal article" date="2016" name="Front. Microbiol.">
        <title>Genome Sequence of the Piezophilic, Mesophilic Sulfate-Reducing Bacterium Desulfovibrio indicus J2T.</title>
        <authorList>
            <person name="Cao J."/>
            <person name="Maignien L."/>
            <person name="Shao Z."/>
            <person name="Alain K."/>
            <person name="Jebbar M."/>
        </authorList>
    </citation>
    <scope>NUCLEOTIDE SEQUENCE</scope>
    <source>
        <strain evidence="2">JCM 32048</strain>
    </source>
</reference>
<evidence type="ECO:0008006" key="4">
    <source>
        <dbReference type="Google" id="ProtNLM"/>
    </source>
</evidence>
<dbReference type="SUPFAM" id="SSF52540">
    <property type="entry name" value="P-loop containing nucleoside triphosphate hydrolases"/>
    <property type="match status" value="1"/>
</dbReference>
<dbReference type="InterPro" id="IPR027417">
    <property type="entry name" value="P-loop_NTPase"/>
</dbReference>
<dbReference type="AlphaFoldDB" id="A0AA37HHV9"/>
<evidence type="ECO:0000313" key="2">
    <source>
        <dbReference type="EMBL" id="GJD65869.1"/>
    </source>
</evidence>